<dbReference type="EMBL" id="CP017757">
    <property type="protein sequence ID" value="AQV94391.1"/>
    <property type="molecule type" value="Genomic_DNA"/>
</dbReference>
<reference evidence="2" key="1">
    <citation type="submission" date="2017-02" db="EMBL/GenBank/DDBJ databases">
        <title>Complete genome sequence of Cupriavidus necator strain NH9, a 3-chlorobenzoate degrader.</title>
        <authorList>
            <person name="Moriuchi R."/>
            <person name="Dohra H."/>
            <person name="Ogawa N."/>
        </authorList>
    </citation>
    <scope>NUCLEOTIDE SEQUENCE [LARGE SCALE GENOMIC DNA]</scope>
    <source>
        <strain evidence="2">NH9</strain>
    </source>
</reference>
<organism evidence="1 2">
    <name type="scientific">Cupriavidus necator</name>
    <name type="common">Alcaligenes eutrophus</name>
    <name type="synonym">Ralstonia eutropha</name>
    <dbReference type="NCBI Taxonomy" id="106590"/>
    <lineage>
        <taxon>Bacteria</taxon>
        <taxon>Pseudomonadati</taxon>
        <taxon>Pseudomonadota</taxon>
        <taxon>Betaproteobacteria</taxon>
        <taxon>Burkholderiales</taxon>
        <taxon>Burkholderiaceae</taxon>
        <taxon>Cupriavidus</taxon>
    </lineage>
</organism>
<keyword evidence="1" id="KW-0449">Lipoprotein</keyword>
<accession>A0A1U9UQ55</accession>
<evidence type="ECO:0000313" key="1">
    <source>
        <dbReference type="EMBL" id="AQV94391.1"/>
    </source>
</evidence>
<sequence length="108" mass="12008">MSASRERVLKIVVSYPNGKTASYEPTFEGKAKFVCTGRRGKILWGGPSQGGRSEFGPNHSDAFRALYLDHDGALILERGMQVHMSMLLGAVPTGTAKRFSKYKFRRIQ</sequence>
<evidence type="ECO:0000313" key="2">
    <source>
        <dbReference type="Proteomes" id="UP000189627"/>
    </source>
</evidence>
<dbReference type="KEGG" id="cuh:BJN34_10875"/>
<name>A0A1U9UQ55_CUPNE</name>
<dbReference type="AlphaFoldDB" id="A0A1U9UQ55"/>
<protein>
    <submittedName>
        <fullName evidence="1">Putative lipoprotein</fullName>
    </submittedName>
</protein>
<dbReference type="Proteomes" id="UP000189627">
    <property type="component" value="Chromosome 1"/>
</dbReference>
<proteinExistence type="predicted"/>
<gene>
    <name evidence="1" type="ORF">BJN34_10875</name>
</gene>